<reference evidence="3" key="1">
    <citation type="journal article" date="2022" name="Pest Manag. Sci.">
        <title>Glutamicibacter halophytocola-mediated host fitness of potato tuber moth on Solanaceae crops.</title>
        <authorList>
            <person name="Wang W."/>
            <person name="Xiao G."/>
            <person name="Du G."/>
            <person name="Chang L."/>
            <person name="Yang Y."/>
            <person name="Ye J."/>
            <person name="Chen B."/>
        </authorList>
    </citation>
    <scope>NUCLEOTIDE SEQUENCE</scope>
    <source>
        <strain evidence="3">S2</strain>
    </source>
</reference>
<evidence type="ECO:0000256" key="1">
    <source>
        <dbReference type="SAM" id="Coils"/>
    </source>
</evidence>
<proteinExistence type="predicted"/>
<sequence length="538" mass="57956">MSDPDPMIQGRSPLKRRLLWLLMAPAIAGLCTIGVFAAVNPEGEQVDSPTLDSLLVAKVEKGPVTDSLSVRGKIKRRNSLSVSDRAPDGQMVTMLPIEAGQAVRPGSVVAEISGRPVIFLDALLPMYRDLEPGDTGPDVKQLTEVLVELGYLSGSTEVYGPEVSAGVRGLYGKIGYDAPHASTEHLASLDALEKEVASQAEEPGLELPRKDDDLKIAKARAERALDQAKEDRKALIKKHEKELKVTPKAIEENSAQDPLSTGERAKPTVQESHAAPLDKNSSIRQYDAEIRSLDEQVATAQEEVTLAKVALEERQERRQLESSAKAHELERQEELAAQLRDAQAKADTPLPKNELIVGLSDEAVVAQVSKSVGDVADGEILVLGDTRLSVTATVPSNSPSELPETGSTIVVTAADGTIWRDGILLSKKSHGTNTTITIELPSADPEVEGTDVQLLIPLLPTSEVGLARVPRSAVITDTSGRNFIEIIQAGTRSEVVRLPVELGRSAAGMVELILEDDQLDLMERDVVLQFTTENLKQP</sequence>
<dbReference type="AlphaFoldDB" id="A0AA94XY25"/>
<gene>
    <name evidence="3" type="ORF">NUH22_01285</name>
</gene>
<dbReference type="EMBL" id="CP102487">
    <property type="protein sequence ID" value="UUX59303.1"/>
    <property type="molecule type" value="Genomic_DNA"/>
</dbReference>
<feature type="coiled-coil region" evidence="1">
    <location>
        <begin position="283"/>
        <end position="345"/>
    </location>
</feature>
<keyword evidence="1" id="KW-0175">Coiled coil</keyword>
<evidence type="ECO:0008006" key="5">
    <source>
        <dbReference type="Google" id="ProtNLM"/>
    </source>
</evidence>
<protein>
    <recommendedName>
        <fullName evidence="5">HlyD family efflux transporter periplasmic adaptor subunit</fullName>
    </recommendedName>
</protein>
<name>A0AA94XY25_9MICC</name>
<evidence type="ECO:0000313" key="4">
    <source>
        <dbReference type="Proteomes" id="UP001060018"/>
    </source>
</evidence>
<feature type="coiled-coil region" evidence="1">
    <location>
        <begin position="211"/>
        <end position="245"/>
    </location>
</feature>
<accession>A0AA94XY25</accession>
<evidence type="ECO:0000313" key="3">
    <source>
        <dbReference type="EMBL" id="UUX59303.1"/>
    </source>
</evidence>
<evidence type="ECO:0000256" key="2">
    <source>
        <dbReference type="SAM" id="MobiDB-lite"/>
    </source>
</evidence>
<feature type="region of interest" description="Disordered" evidence="2">
    <location>
        <begin position="246"/>
        <end position="283"/>
    </location>
</feature>
<dbReference type="Proteomes" id="UP001060018">
    <property type="component" value="Chromosome"/>
</dbReference>
<dbReference type="RefSeq" id="WP_257745786.1">
    <property type="nucleotide sequence ID" value="NZ_CP102487.1"/>
</dbReference>
<organism evidence="3 4">
    <name type="scientific">Glutamicibacter halophytocola</name>
    <dbReference type="NCBI Taxonomy" id="1933880"/>
    <lineage>
        <taxon>Bacteria</taxon>
        <taxon>Bacillati</taxon>
        <taxon>Actinomycetota</taxon>
        <taxon>Actinomycetes</taxon>
        <taxon>Micrococcales</taxon>
        <taxon>Micrococcaceae</taxon>
        <taxon>Glutamicibacter</taxon>
    </lineage>
</organism>